<keyword evidence="2" id="KW-1185">Reference proteome</keyword>
<dbReference type="Proteomes" id="UP000276133">
    <property type="component" value="Unassembled WGS sequence"/>
</dbReference>
<evidence type="ECO:0000313" key="1">
    <source>
        <dbReference type="EMBL" id="RNA44889.1"/>
    </source>
</evidence>
<sequence>MDAKIGPHANQPVLLMCCSHYLSQKSIKWLIFMTDDDITSDVCKEFNLLKAKIKGNIWKIYD</sequence>
<dbReference type="AlphaFoldDB" id="A0A3M7TA64"/>
<proteinExistence type="predicted"/>
<comment type="caution">
    <text evidence="1">The sequence shown here is derived from an EMBL/GenBank/DDBJ whole genome shotgun (WGS) entry which is preliminary data.</text>
</comment>
<organism evidence="1 2">
    <name type="scientific">Brachionus plicatilis</name>
    <name type="common">Marine rotifer</name>
    <name type="synonym">Brachionus muelleri</name>
    <dbReference type="NCBI Taxonomy" id="10195"/>
    <lineage>
        <taxon>Eukaryota</taxon>
        <taxon>Metazoa</taxon>
        <taxon>Spiralia</taxon>
        <taxon>Gnathifera</taxon>
        <taxon>Rotifera</taxon>
        <taxon>Eurotatoria</taxon>
        <taxon>Monogononta</taxon>
        <taxon>Pseudotrocha</taxon>
        <taxon>Ploima</taxon>
        <taxon>Brachionidae</taxon>
        <taxon>Brachionus</taxon>
    </lineage>
</organism>
<evidence type="ECO:0000313" key="2">
    <source>
        <dbReference type="Proteomes" id="UP000276133"/>
    </source>
</evidence>
<accession>A0A3M7TA64</accession>
<name>A0A3M7TA64_BRAPC</name>
<dbReference type="EMBL" id="REGN01000046">
    <property type="protein sequence ID" value="RNA44889.1"/>
    <property type="molecule type" value="Genomic_DNA"/>
</dbReference>
<gene>
    <name evidence="1" type="ORF">BpHYR1_034840</name>
</gene>
<protein>
    <submittedName>
        <fullName evidence="1">Uncharacterized protein</fullName>
    </submittedName>
</protein>
<reference evidence="1 2" key="1">
    <citation type="journal article" date="2018" name="Sci. Rep.">
        <title>Genomic signatures of local adaptation to the degree of environmental predictability in rotifers.</title>
        <authorList>
            <person name="Franch-Gras L."/>
            <person name="Hahn C."/>
            <person name="Garcia-Roger E.M."/>
            <person name="Carmona M.J."/>
            <person name="Serra M."/>
            <person name="Gomez A."/>
        </authorList>
    </citation>
    <scope>NUCLEOTIDE SEQUENCE [LARGE SCALE GENOMIC DNA]</scope>
    <source>
        <strain evidence="1">HYR1</strain>
    </source>
</reference>